<accession>A0ABR1F5C2</accession>
<keyword evidence="3" id="KW-1185">Reference proteome</keyword>
<feature type="compositionally biased region" description="Low complexity" evidence="1">
    <location>
        <begin position="49"/>
        <end position="63"/>
    </location>
</feature>
<feature type="region of interest" description="Disordered" evidence="1">
    <location>
        <begin position="45"/>
        <end position="111"/>
    </location>
</feature>
<proteinExistence type="predicted"/>
<reference evidence="2 3" key="1">
    <citation type="submission" date="2024-03" db="EMBL/GenBank/DDBJ databases">
        <title>Genome-scale model development and genomic sequencing of the oleaginous clade Lipomyces.</title>
        <authorList>
            <consortium name="Lawrence Berkeley National Laboratory"/>
            <person name="Czajka J.J."/>
            <person name="Han Y."/>
            <person name="Kim J."/>
            <person name="Mondo S.J."/>
            <person name="Hofstad B.A."/>
            <person name="Robles A."/>
            <person name="Haridas S."/>
            <person name="Riley R."/>
            <person name="LaButti K."/>
            <person name="Pangilinan J."/>
            <person name="Andreopoulos W."/>
            <person name="Lipzen A."/>
            <person name="Yan J."/>
            <person name="Wang M."/>
            <person name="Ng V."/>
            <person name="Grigoriev I.V."/>
            <person name="Spatafora J.W."/>
            <person name="Magnuson J.K."/>
            <person name="Baker S.E."/>
            <person name="Pomraning K.R."/>
        </authorList>
    </citation>
    <scope>NUCLEOTIDE SEQUENCE [LARGE SCALE GENOMIC DNA]</scope>
    <source>
        <strain evidence="2 3">Phaff 52-87</strain>
    </source>
</reference>
<organism evidence="2 3">
    <name type="scientific">Myxozyma melibiosi</name>
    <dbReference type="NCBI Taxonomy" id="54550"/>
    <lineage>
        <taxon>Eukaryota</taxon>
        <taxon>Fungi</taxon>
        <taxon>Dikarya</taxon>
        <taxon>Ascomycota</taxon>
        <taxon>Saccharomycotina</taxon>
        <taxon>Lipomycetes</taxon>
        <taxon>Lipomycetales</taxon>
        <taxon>Lipomycetaceae</taxon>
        <taxon>Myxozyma</taxon>
    </lineage>
</organism>
<comment type="caution">
    <text evidence="2">The sequence shown here is derived from an EMBL/GenBank/DDBJ whole genome shotgun (WGS) entry which is preliminary data.</text>
</comment>
<name>A0ABR1F5C2_9ASCO</name>
<evidence type="ECO:0000313" key="3">
    <source>
        <dbReference type="Proteomes" id="UP001498771"/>
    </source>
</evidence>
<evidence type="ECO:0000256" key="1">
    <source>
        <dbReference type="SAM" id="MobiDB-lite"/>
    </source>
</evidence>
<evidence type="ECO:0000313" key="2">
    <source>
        <dbReference type="EMBL" id="KAK7205021.1"/>
    </source>
</evidence>
<dbReference type="EMBL" id="JBBJBU010000006">
    <property type="protein sequence ID" value="KAK7205021.1"/>
    <property type="molecule type" value="Genomic_DNA"/>
</dbReference>
<dbReference type="GeneID" id="90036625"/>
<dbReference type="RefSeq" id="XP_064768054.1">
    <property type="nucleotide sequence ID" value="XM_064911113.1"/>
</dbReference>
<protein>
    <submittedName>
        <fullName evidence="2">Uncharacterized protein</fullName>
    </submittedName>
</protein>
<dbReference type="Proteomes" id="UP001498771">
    <property type="component" value="Unassembled WGS sequence"/>
</dbReference>
<feature type="compositionally biased region" description="Low complexity" evidence="1">
    <location>
        <begin position="85"/>
        <end position="96"/>
    </location>
</feature>
<sequence length="111" mass="11628">MSAFAFARSFSSRTSSASSRKMGLLMISYIGLGFTLPFALPLRSTLNHDSTPTPSPDLDSTTTCHSASAQNSDHSLPPSSDSPPRRSASPPRLSSDTRGLAPGVLFCPSAV</sequence>
<gene>
    <name evidence="2" type="ORF">BZA70DRAFT_267566</name>
</gene>